<comment type="caution">
    <text evidence="2">The sequence shown here is derived from an EMBL/GenBank/DDBJ whole genome shotgun (WGS) entry which is preliminary data.</text>
</comment>
<proteinExistence type="predicted"/>
<dbReference type="InterPro" id="IPR007410">
    <property type="entry name" value="LpqE-like"/>
</dbReference>
<sequence>MSRPQYNKAVRLRLAPVVIGLGAVMALTGCSAGQDADTSEVNAAVFGDNAQAGSMAVRDAVLAFPGGEAHYPKGSSAPMDVVLINKANAVDRLIGASSPYAKSVRITGDTTIPGGTRLHSNGESPKRQQSTSATRQPTSAAEQPQQTGPVQHPQVNIALVGLTQTIRPGTVVPVTLRFRQAGEITVHVPIGPSPESRPEHGSPH</sequence>
<accession>A0A839E115</accession>
<dbReference type="AlphaFoldDB" id="A0A839E115"/>
<evidence type="ECO:0000313" key="2">
    <source>
        <dbReference type="EMBL" id="MBA8826599.1"/>
    </source>
</evidence>
<keyword evidence="3" id="KW-1185">Reference proteome</keyword>
<name>A0A839E115_9PSEU</name>
<dbReference type="Pfam" id="PF04314">
    <property type="entry name" value="PCuAC"/>
    <property type="match status" value="1"/>
</dbReference>
<reference evidence="2 3" key="1">
    <citation type="submission" date="2020-07" db="EMBL/GenBank/DDBJ databases">
        <title>Sequencing the genomes of 1000 actinobacteria strains.</title>
        <authorList>
            <person name="Klenk H.-P."/>
        </authorList>
    </citation>
    <scope>NUCLEOTIDE SEQUENCE [LARGE SCALE GENOMIC DNA]</scope>
    <source>
        <strain evidence="2 3">DSM 45975</strain>
    </source>
</reference>
<dbReference type="PROSITE" id="PS51257">
    <property type="entry name" value="PROKAR_LIPOPROTEIN"/>
    <property type="match status" value="1"/>
</dbReference>
<dbReference type="SUPFAM" id="SSF110087">
    <property type="entry name" value="DR1885-like metal-binding protein"/>
    <property type="match status" value="1"/>
</dbReference>
<evidence type="ECO:0008006" key="4">
    <source>
        <dbReference type="Google" id="ProtNLM"/>
    </source>
</evidence>
<protein>
    <recommendedName>
        <fullName evidence="4">Copper chaperone PCu(A)C</fullName>
    </recommendedName>
</protein>
<dbReference type="Proteomes" id="UP000569329">
    <property type="component" value="Unassembled WGS sequence"/>
</dbReference>
<feature type="region of interest" description="Disordered" evidence="1">
    <location>
        <begin position="106"/>
        <end position="151"/>
    </location>
</feature>
<dbReference type="EMBL" id="JACGWZ010000006">
    <property type="protein sequence ID" value="MBA8826599.1"/>
    <property type="molecule type" value="Genomic_DNA"/>
</dbReference>
<dbReference type="RefSeq" id="WP_182545825.1">
    <property type="nucleotide sequence ID" value="NZ_JACGWZ010000006.1"/>
</dbReference>
<gene>
    <name evidence="2" type="ORF">FHX42_003978</name>
</gene>
<feature type="compositionally biased region" description="Polar residues" evidence="1">
    <location>
        <begin position="118"/>
        <end position="149"/>
    </location>
</feature>
<evidence type="ECO:0000256" key="1">
    <source>
        <dbReference type="SAM" id="MobiDB-lite"/>
    </source>
</evidence>
<evidence type="ECO:0000313" key="3">
    <source>
        <dbReference type="Proteomes" id="UP000569329"/>
    </source>
</evidence>
<dbReference type="InterPro" id="IPR036182">
    <property type="entry name" value="PCuAC_sf"/>
</dbReference>
<organism evidence="2 3">
    <name type="scientific">Halosaccharopolyspora lacisalsi</name>
    <dbReference type="NCBI Taxonomy" id="1000566"/>
    <lineage>
        <taxon>Bacteria</taxon>
        <taxon>Bacillati</taxon>
        <taxon>Actinomycetota</taxon>
        <taxon>Actinomycetes</taxon>
        <taxon>Pseudonocardiales</taxon>
        <taxon>Pseudonocardiaceae</taxon>
        <taxon>Halosaccharopolyspora</taxon>
    </lineage>
</organism>
<dbReference type="Gene3D" id="2.60.40.1890">
    <property type="entry name" value="PCu(A)C copper chaperone"/>
    <property type="match status" value="1"/>
</dbReference>